<dbReference type="GO" id="GO:0006307">
    <property type="term" value="P:DNA alkylation repair"/>
    <property type="evidence" value="ECO:0007669"/>
    <property type="project" value="TreeGrafter"/>
</dbReference>
<dbReference type="InterPro" id="IPR003265">
    <property type="entry name" value="HhH-GPD_domain"/>
</dbReference>
<dbReference type="InterPro" id="IPR051912">
    <property type="entry name" value="Alkylbase_DNA_Glycosylase/TA"/>
</dbReference>
<proteinExistence type="predicted"/>
<gene>
    <name evidence="6" type="primary">alkA</name>
    <name evidence="6" type="ORF">BWY41_02151</name>
</gene>
<dbReference type="EC" id="3.2.2.21" evidence="2"/>
<dbReference type="GO" id="GO:0032131">
    <property type="term" value="F:alkylated DNA binding"/>
    <property type="evidence" value="ECO:0007669"/>
    <property type="project" value="TreeGrafter"/>
</dbReference>
<dbReference type="GO" id="GO:0005737">
    <property type="term" value="C:cytoplasm"/>
    <property type="evidence" value="ECO:0007669"/>
    <property type="project" value="TreeGrafter"/>
</dbReference>
<dbReference type="EMBL" id="MWBQ01000218">
    <property type="protein sequence ID" value="OQA54323.1"/>
    <property type="molecule type" value="Genomic_DNA"/>
</dbReference>
<dbReference type="GO" id="GO:0008725">
    <property type="term" value="F:DNA-3-methyladenine glycosylase activity"/>
    <property type="evidence" value="ECO:0007669"/>
    <property type="project" value="TreeGrafter"/>
</dbReference>
<evidence type="ECO:0000256" key="1">
    <source>
        <dbReference type="ARBA" id="ARBA00000086"/>
    </source>
</evidence>
<evidence type="ECO:0000256" key="4">
    <source>
        <dbReference type="ARBA" id="ARBA00023204"/>
    </source>
</evidence>
<dbReference type="InterPro" id="IPR011257">
    <property type="entry name" value="DNA_glycosylase"/>
</dbReference>
<name>A0A1V5SJA7_9BACT</name>
<dbReference type="PANTHER" id="PTHR43003">
    <property type="entry name" value="DNA-3-METHYLADENINE GLYCOSYLASE"/>
    <property type="match status" value="1"/>
</dbReference>
<dbReference type="GO" id="GO:0043916">
    <property type="term" value="F:DNA-7-methylguanine glycosylase activity"/>
    <property type="evidence" value="ECO:0007669"/>
    <property type="project" value="TreeGrafter"/>
</dbReference>
<dbReference type="Gene3D" id="1.10.1670.10">
    <property type="entry name" value="Helix-hairpin-Helix base-excision DNA repair enzymes (C-terminal)"/>
    <property type="match status" value="1"/>
</dbReference>
<evidence type="ECO:0000256" key="3">
    <source>
        <dbReference type="ARBA" id="ARBA00022763"/>
    </source>
</evidence>
<dbReference type="InterPro" id="IPR037046">
    <property type="entry name" value="AlkA_N_sf"/>
</dbReference>
<dbReference type="Pfam" id="PF00730">
    <property type="entry name" value="HhH-GPD"/>
    <property type="match status" value="1"/>
</dbReference>
<comment type="catalytic activity">
    <reaction evidence="1">
        <text>Hydrolysis of alkylated DNA, releasing 3-methyladenine, 3-methylguanine, 7-methylguanine and 7-methyladenine.</text>
        <dbReference type="EC" id="3.2.2.21"/>
    </reaction>
</comment>
<feature type="domain" description="HhH-GPD" evidence="5">
    <location>
        <begin position="126"/>
        <end position="293"/>
    </location>
</feature>
<keyword evidence="4" id="KW-0234">DNA repair</keyword>
<evidence type="ECO:0000256" key="2">
    <source>
        <dbReference type="ARBA" id="ARBA00012000"/>
    </source>
</evidence>
<keyword evidence="6" id="KW-0378">Hydrolase</keyword>
<evidence type="ECO:0000313" key="6">
    <source>
        <dbReference type="EMBL" id="OQA54323.1"/>
    </source>
</evidence>
<keyword evidence="3" id="KW-0227">DNA damage</keyword>
<accession>A0A1V5SJA7</accession>
<keyword evidence="6" id="KW-0326">Glycosidase</keyword>
<dbReference type="SUPFAM" id="SSF48150">
    <property type="entry name" value="DNA-glycosylase"/>
    <property type="match status" value="1"/>
</dbReference>
<dbReference type="AlphaFoldDB" id="A0A1V5SJA7"/>
<dbReference type="PANTHER" id="PTHR43003:SF5">
    <property type="entry name" value="DNA-3-METHYLADENINE GLYCOSYLASE"/>
    <property type="match status" value="1"/>
</dbReference>
<reference evidence="6" key="1">
    <citation type="submission" date="2017-02" db="EMBL/GenBank/DDBJ databases">
        <title>Delving into the versatile metabolic prowess of the omnipresent phylum Bacteroidetes.</title>
        <authorList>
            <person name="Nobu M.K."/>
            <person name="Mei R."/>
            <person name="Narihiro T."/>
            <person name="Kuroda K."/>
            <person name="Liu W.-T."/>
        </authorList>
    </citation>
    <scope>NUCLEOTIDE SEQUENCE</scope>
    <source>
        <strain evidence="6">ADurb.Bin276</strain>
    </source>
</reference>
<dbReference type="CDD" id="cd00056">
    <property type="entry name" value="ENDO3c"/>
    <property type="match status" value="1"/>
</dbReference>
<dbReference type="GO" id="GO:0006285">
    <property type="term" value="P:base-excision repair, AP site formation"/>
    <property type="evidence" value="ECO:0007669"/>
    <property type="project" value="TreeGrafter"/>
</dbReference>
<organism evidence="6">
    <name type="scientific">Candidatus Atribacter allofermentans</name>
    <dbReference type="NCBI Taxonomy" id="1852833"/>
    <lineage>
        <taxon>Bacteria</taxon>
        <taxon>Pseudomonadati</taxon>
        <taxon>Atribacterota</taxon>
        <taxon>Atribacteria</taxon>
        <taxon>Atribacterales</taxon>
        <taxon>Atribacteraceae</taxon>
        <taxon>Atribacter</taxon>
    </lineage>
</organism>
<evidence type="ECO:0000259" key="5">
    <source>
        <dbReference type="SMART" id="SM00478"/>
    </source>
</evidence>
<dbReference type="Proteomes" id="UP000485569">
    <property type="component" value="Unassembled WGS sequence"/>
</dbReference>
<dbReference type="SMART" id="SM00478">
    <property type="entry name" value="ENDO3c"/>
    <property type="match status" value="1"/>
</dbReference>
<comment type="caution">
    <text evidence="6">The sequence shown here is derived from an EMBL/GenBank/DDBJ whole genome shotgun (WGS) entry which is preliminary data.</text>
</comment>
<dbReference type="Gene3D" id="3.30.310.20">
    <property type="entry name" value="DNA-3-methyladenine glycosylase AlkA, N-terminal domain"/>
    <property type="match status" value="1"/>
</dbReference>
<protein>
    <recommendedName>
        <fullName evidence="2">DNA-3-methyladenine glycosylase II</fullName>
        <ecNumber evidence="2">3.2.2.21</ecNumber>
    </recommendedName>
</protein>
<dbReference type="Gene3D" id="1.10.340.30">
    <property type="entry name" value="Hypothetical protein, domain 2"/>
    <property type="match status" value="1"/>
</dbReference>
<dbReference type="GO" id="GO:0032993">
    <property type="term" value="C:protein-DNA complex"/>
    <property type="evidence" value="ECO:0007669"/>
    <property type="project" value="TreeGrafter"/>
</dbReference>
<dbReference type="InterPro" id="IPR023170">
    <property type="entry name" value="HhH_base_excis_C"/>
</dbReference>
<sequence length="301" mass="34575">MQFTLEPPAPFTLKHLKRVCASRSDSSCLWMNDALYMVFVNINDVPILTKIEELGTSDQPILLITTPSEFDSIPNFSHLFSFRDDLKSFYQSVQTDPVMNRIVNQYYGTRIFHNRSFFESAVIAILEQQISVKAATKIRERFVNHFGRGPIQYDGMVFRAFPTAHDLFELSIDDIRLVGISMNKAKAIHNLAQCLVEGSFQVQSLFPQSKQLSIKKIMTLKGIGLWSAQYILTMGLAWNDIVAHGDLGLRKAISHYYKKGQPVSDDESQDFFKRFIPWRHMVGYYLLMDHIENGKKYVTSI</sequence>